<dbReference type="PANTHER" id="PTHR21392">
    <property type="entry name" value="TRNA-URIDINE AMINOCARBOXYPROPYLTRANSFERASE 2"/>
    <property type="match status" value="1"/>
</dbReference>
<evidence type="ECO:0000313" key="9">
    <source>
        <dbReference type="Proteomes" id="UP001164746"/>
    </source>
</evidence>
<comment type="catalytic activity">
    <reaction evidence="6">
        <text>a uridine in tRNA + S-adenosyl-L-methionine = a 3-[(3S)-3-amino-3-carboxypropyl]uridine in tRNA + S-methyl-5'-thioadenosine + H(+)</text>
        <dbReference type="Rhea" id="RHEA:62432"/>
        <dbReference type="Rhea" id="RHEA-COMP:13339"/>
        <dbReference type="Rhea" id="RHEA-COMP:16092"/>
        <dbReference type="ChEBI" id="CHEBI:15378"/>
        <dbReference type="ChEBI" id="CHEBI:17509"/>
        <dbReference type="ChEBI" id="CHEBI:59789"/>
        <dbReference type="ChEBI" id="CHEBI:65315"/>
        <dbReference type="ChEBI" id="CHEBI:82930"/>
        <dbReference type="EC" id="2.5.1.25"/>
    </reaction>
</comment>
<keyword evidence="9" id="KW-1185">Reference proteome</keyword>
<dbReference type="PANTHER" id="PTHR21392:SF0">
    <property type="entry name" value="TRNA-URIDINE AMINOCARBOXYPROPYLTRANSFERASE 2"/>
    <property type="match status" value="1"/>
</dbReference>
<name>A0ABY7DTI4_MYAAR</name>
<dbReference type="InterPro" id="IPR005636">
    <property type="entry name" value="DTW"/>
</dbReference>
<keyword evidence="2" id="KW-0808">Transferase</keyword>
<dbReference type="EC" id="2.5.1.25" evidence="1"/>
<evidence type="ECO:0000256" key="5">
    <source>
        <dbReference type="ARBA" id="ARBA00034489"/>
    </source>
</evidence>
<feature type="domain" description="DTW" evidence="7">
    <location>
        <begin position="38"/>
        <end position="211"/>
    </location>
</feature>
<keyword evidence="4" id="KW-0819">tRNA processing</keyword>
<keyword evidence="3" id="KW-0949">S-adenosyl-L-methionine</keyword>
<evidence type="ECO:0000256" key="3">
    <source>
        <dbReference type="ARBA" id="ARBA00022691"/>
    </source>
</evidence>
<evidence type="ECO:0000313" key="8">
    <source>
        <dbReference type="EMBL" id="WAR01048.1"/>
    </source>
</evidence>
<dbReference type="Proteomes" id="UP001164746">
    <property type="component" value="Chromosome 3"/>
</dbReference>
<protein>
    <recommendedName>
        <fullName evidence="1">tRNA-uridine aminocarboxypropyltransferase</fullName>
        <ecNumber evidence="1">2.5.1.25</ecNumber>
    </recommendedName>
</protein>
<proteinExistence type="inferred from homology"/>
<evidence type="ECO:0000256" key="4">
    <source>
        <dbReference type="ARBA" id="ARBA00022694"/>
    </source>
</evidence>
<gene>
    <name evidence="8" type="ORF">MAR_025420</name>
</gene>
<evidence type="ECO:0000256" key="1">
    <source>
        <dbReference type="ARBA" id="ARBA00012386"/>
    </source>
</evidence>
<organism evidence="8 9">
    <name type="scientific">Mya arenaria</name>
    <name type="common">Soft-shell clam</name>
    <dbReference type="NCBI Taxonomy" id="6604"/>
    <lineage>
        <taxon>Eukaryota</taxon>
        <taxon>Metazoa</taxon>
        <taxon>Spiralia</taxon>
        <taxon>Lophotrochozoa</taxon>
        <taxon>Mollusca</taxon>
        <taxon>Bivalvia</taxon>
        <taxon>Autobranchia</taxon>
        <taxon>Heteroconchia</taxon>
        <taxon>Euheterodonta</taxon>
        <taxon>Imparidentia</taxon>
        <taxon>Neoheterodontei</taxon>
        <taxon>Myida</taxon>
        <taxon>Myoidea</taxon>
        <taxon>Myidae</taxon>
        <taxon>Mya</taxon>
    </lineage>
</organism>
<reference evidence="8" key="1">
    <citation type="submission" date="2022-11" db="EMBL/GenBank/DDBJ databases">
        <title>Centuries of genome instability and evolution in soft-shell clam transmissible cancer (bioRxiv).</title>
        <authorList>
            <person name="Hart S.F.M."/>
            <person name="Yonemitsu M.A."/>
            <person name="Giersch R.M."/>
            <person name="Beal B.F."/>
            <person name="Arriagada G."/>
            <person name="Davis B.W."/>
            <person name="Ostrander E.A."/>
            <person name="Goff S.P."/>
            <person name="Metzger M.J."/>
        </authorList>
    </citation>
    <scope>NUCLEOTIDE SEQUENCE</scope>
    <source>
        <strain evidence="8">MELC-2E11</strain>
        <tissue evidence="8">Siphon/mantle</tissue>
    </source>
</reference>
<dbReference type="InterPro" id="IPR039262">
    <property type="entry name" value="DTWD2/TAPT"/>
</dbReference>
<comment type="similarity">
    <text evidence="5">Belongs to the TDD superfamily. DTWD2 family.</text>
</comment>
<sequence>MADGFGLDESSIDGLDEEKFMNELYLFATENKEPPKQSRKVCNRCSRPLTVCWCPYLAAERIQISTDVFILQHPFEELRKLKTAPMLYQSVQEGKCHIIRGKKFNNNKRCVRYPDLHEVLSSPDTLLLFPGEDAVDIRQLVGEPNTSYNLVKVETDMTSRYVIRTQPTDTALSTLESVAVALSILENRPELVETLVAPLEALCRFQLHHGAVAHQSREYKIAHGLWNKTLPRKLIRRMQRQDAENALTRDSGEHNRVDDPIRKKEDENTLKMQLTSTKTCDADQGNLTPSMDNLEEFSESQISTTCDIIPSCDSKPSDTMDRNSTYCDTSLKEALNGTENIDMKCDRTVDS</sequence>
<evidence type="ECO:0000256" key="2">
    <source>
        <dbReference type="ARBA" id="ARBA00022679"/>
    </source>
</evidence>
<accession>A0ABY7DTI4</accession>
<dbReference type="Pfam" id="PF03942">
    <property type="entry name" value="DTW"/>
    <property type="match status" value="2"/>
</dbReference>
<evidence type="ECO:0000259" key="7">
    <source>
        <dbReference type="SMART" id="SM01144"/>
    </source>
</evidence>
<evidence type="ECO:0000256" key="6">
    <source>
        <dbReference type="ARBA" id="ARBA00048718"/>
    </source>
</evidence>
<dbReference type="EMBL" id="CP111014">
    <property type="protein sequence ID" value="WAR01048.1"/>
    <property type="molecule type" value="Genomic_DNA"/>
</dbReference>
<dbReference type="SMART" id="SM01144">
    <property type="entry name" value="DTW"/>
    <property type="match status" value="1"/>
</dbReference>